<sequence length="177" mass="21054">MSCLEHWLNQSCRNRCELCHFRFNAIETLRYRWSESLRIWMSHPRNRRYVQSDILVLGLLTFVTIGLVAVCLLGMRYFIIEGKKIGVSRVWTQGAIIFFLTIVVVGYFTTAYLLVKEQLTPWYRWWKNTVNVRLVIEPQLNNKIHCFNSISDHQNEETIMKIHADDKNIQIINLTEF</sequence>
<comment type="caution">
    <text evidence="2">The sequence shown here is derived from an EMBL/GenBank/DDBJ whole genome shotgun (WGS) entry which is preliminary data.</text>
</comment>
<dbReference type="Proteomes" id="UP001168990">
    <property type="component" value="Unassembled WGS sequence"/>
</dbReference>
<name>A0AA39KU99_9HYME</name>
<reference evidence="2" key="1">
    <citation type="journal article" date="2023" name="bioRxiv">
        <title>Scaffold-level genome assemblies of two parasitoid biocontrol wasps reveal the parthenogenesis mechanism and an associated novel virus.</title>
        <authorList>
            <person name="Inwood S."/>
            <person name="Skelly J."/>
            <person name="Guhlin J."/>
            <person name="Harrop T."/>
            <person name="Goldson S."/>
            <person name="Dearden P."/>
        </authorList>
    </citation>
    <scope>NUCLEOTIDE SEQUENCE</scope>
    <source>
        <strain evidence="2">Irish</strain>
        <tissue evidence="2">Whole body</tissue>
    </source>
</reference>
<gene>
    <name evidence="2" type="ORF">PV328_007119</name>
</gene>
<keyword evidence="3" id="KW-1185">Reference proteome</keyword>
<protein>
    <submittedName>
        <fullName evidence="2">Uncharacterized protein</fullName>
    </submittedName>
</protein>
<accession>A0AA39KU99</accession>
<reference evidence="2" key="2">
    <citation type="submission" date="2023-03" db="EMBL/GenBank/DDBJ databases">
        <authorList>
            <person name="Inwood S.N."/>
            <person name="Skelly J.G."/>
            <person name="Guhlin J."/>
            <person name="Harrop T.W.R."/>
            <person name="Goldson S.G."/>
            <person name="Dearden P.K."/>
        </authorList>
    </citation>
    <scope>NUCLEOTIDE SEQUENCE</scope>
    <source>
        <strain evidence="2">Irish</strain>
        <tissue evidence="2">Whole body</tissue>
    </source>
</reference>
<keyword evidence="1" id="KW-0472">Membrane</keyword>
<evidence type="ECO:0000256" key="1">
    <source>
        <dbReference type="SAM" id="Phobius"/>
    </source>
</evidence>
<evidence type="ECO:0000313" key="3">
    <source>
        <dbReference type="Proteomes" id="UP001168990"/>
    </source>
</evidence>
<keyword evidence="1" id="KW-1133">Transmembrane helix</keyword>
<dbReference type="PANTHER" id="PTHR46065">
    <property type="entry name" value="E3 UBIQUITIN-PROTEIN LIGASE MARCH 2/3 FAMILY MEMBER"/>
    <property type="match status" value="1"/>
</dbReference>
<organism evidence="2 3">
    <name type="scientific">Microctonus aethiopoides</name>
    <dbReference type="NCBI Taxonomy" id="144406"/>
    <lineage>
        <taxon>Eukaryota</taxon>
        <taxon>Metazoa</taxon>
        <taxon>Ecdysozoa</taxon>
        <taxon>Arthropoda</taxon>
        <taxon>Hexapoda</taxon>
        <taxon>Insecta</taxon>
        <taxon>Pterygota</taxon>
        <taxon>Neoptera</taxon>
        <taxon>Endopterygota</taxon>
        <taxon>Hymenoptera</taxon>
        <taxon>Apocrita</taxon>
        <taxon>Ichneumonoidea</taxon>
        <taxon>Braconidae</taxon>
        <taxon>Euphorinae</taxon>
        <taxon>Microctonus</taxon>
    </lineage>
</organism>
<feature type="transmembrane region" description="Helical" evidence="1">
    <location>
        <begin position="54"/>
        <end position="79"/>
    </location>
</feature>
<dbReference type="GO" id="GO:0016567">
    <property type="term" value="P:protein ubiquitination"/>
    <property type="evidence" value="ECO:0007669"/>
    <property type="project" value="TreeGrafter"/>
</dbReference>
<proteinExistence type="predicted"/>
<keyword evidence="1" id="KW-0812">Transmembrane</keyword>
<feature type="transmembrane region" description="Helical" evidence="1">
    <location>
        <begin position="91"/>
        <end position="115"/>
    </location>
</feature>
<dbReference type="PANTHER" id="PTHR46065:SF3">
    <property type="entry name" value="FI20425P1"/>
    <property type="match status" value="1"/>
</dbReference>
<dbReference type="AlphaFoldDB" id="A0AA39KU99"/>
<evidence type="ECO:0000313" key="2">
    <source>
        <dbReference type="EMBL" id="KAK0173995.1"/>
    </source>
</evidence>
<dbReference type="EMBL" id="JAQQBS010000002">
    <property type="protein sequence ID" value="KAK0173995.1"/>
    <property type="molecule type" value="Genomic_DNA"/>
</dbReference>
<dbReference type="GO" id="GO:0004842">
    <property type="term" value="F:ubiquitin-protein transferase activity"/>
    <property type="evidence" value="ECO:0007669"/>
    <property type="project" value="TreeGrafter"/>
</dbReference>